<dbReference type="Gene3D" id="3.30.300.30">
    <property type="match status" value="1"/>
</dbReference>
<organism evidence="3 4">
    <name type="scientific">Cytobacillus spartinae</name>
    <dbReference type="NCBI Taxonomy" id="3299023"/>
    <lineage>
        <taxon>Bacteria</taxon>
        <taxon>Bacillati</taxon>
        <taxon>Bacillota</taxon>
        <taxon>Bacilli</taxon>
        <taxon>Bacillales</taxon>
        <taxon>Bacillaceae</taxon>
        <taxon>Cytobacillus</taxon>
    </lineage>
</organism>
<dbReference type="InterPro" id="IPR045851">
    <property type="entry name" value="AMP-bd_C_sf"/>
</dbReference>
<gene>
    <name evidence="3" type="ORF">ACFYKX_07405</name>
</gene>
<evidence type="ECO:0000313" key="3">
    <source>
        <dbReference type="EMBL" id="MFE8700434.1"/>
    </source>
</evidence>
<evidence type="ECO:0000313" key="4">
    <source>
        <dbReference type="Proteomes" id="UP001601059"/>
    </source>
</evidence>
<feature type="domain" description="AMP-binding enzyme C-terminal" evidence="2">
    <location>
        <begin position="463"/>
        <end position="540"/>
    </location>
</feature>
<dbReference type="SUPFAM" id="SSF56801">
    <property type="entry name" value="Acetyl-CoA synthetase-like"/>
    <property type="match status" value="1"/>
</dbReference>
<dbReference type="Gene3D" id="3.40.50.12780">
    <property type="entry name" value="N-terminal domain of ligase-like"/>
    <property type="match status" value="1"/>
</dbReference>
<dbReference type="InterPro" id="IPR025110">
    <property type="entry name" value="AMP-bd_C"/>
</dbReference>
<dbReference type="Pfam" id="PF00501">
    <property type="entry name" value="AMP-binding"/>
    <property type="match status" value="1"/>
</dbReference>
<feature type="domain" description="AMP-dependent synthetase/ligase" evidence="1">
    <location>
        <begin position="30"/>
        <end position="409"/>
    </location>
</feature>
<accession>A0ABW6K9K6</accession>
<dbReference type="InterPro" id="IPR020845">
    <property type="entry name" value="AMP-binding_CS"/>
</dbReference>
<dbReference type="Proteomes" id="UP001601059">
    <property type="component" value="Unassembled WGS sequence"/>
</dbReference>
<dbReference type="PROSITE" id="PS00455">
    <property type="entry name" value="AMP_BINDING"/>
    <property type="match status" value="1"/>
</dbReference>
<dbReference type="PANTHER" id="PTHR43767">
    <property type="entry name" value="LONG-CHAIN-FATTY-ACID--COA LIGASE"/>
    <property type="match status" value="1"/>
</dbReference>
<dbReference type="InterPro" id="IPR050237">
    <property type="entry name" value="ATP-dep_AMP-bd_enzyme"/>
</dbReference>
<name>A0ABW6K9K6_9BACI</name>
<evidence type="ECO:0000259" key="2">
    <source>
        <dbReference type="Pfam" id="PF13193"/>
    </source>
</evidence>
<evidence type="ECO:0000259" key="1">
    <source>
        <dbReference type="Pfam" id="PF00501"/>
    </source>
</evidence>
<proteinExistence type="predicted"/>
<dbReference type="InterPro" id="IPR042099">
    <property type="entry name" value="ANL_N_sf"/>
</dbReference>
<keyword evidence="4" id="KW-1185">Reference proteome</keyword>
<dbReference type="Pfam" id="PF13193">
    <property type="entry name" value="AMP-binding_C"/>
    <property type="match status" value="1"/>
</dbReference>
<dbReference type="InterPro" id="IPR000873">
    <property type="entry name" value="AMP-dep_synth/lig_dom"/>
</dbReference>
<protein>
    <submittedName>
        <fullName evidence="3">Long-chain fatty acid--CoA ligase</fullName>
    </submittedName>
</protein>
<dbReference type="NCBIfam" id="NF006181">
    <property type="entry name" value="PRK08314.1"/>
    <property type="match status" value="1"/>
</dbReference>
<dbReference type="PANTHER" id="PTHR43767:SF1">
    <property type="entry name" value="NONRIBOSOMAL PEPTIDE SYNTHASE PES1 (EUROFUNG)-RELATED"/>
    <property type="match status" value="1"/>
</dbReference>
<dbReference type="EMBL" id="JBIACK010000002">
    <property type="protein sequence ID" value="MFE8700434.1"/>
    <property type="molecule type" value="Genomic_DNA"/>
</dbReference>
<keyword evidence="3" id="KW-0436">Ligase</keyword>
<dbReference type="GO" id="GO:0016874">
    <property type="term" value="F:ligase activity"/>
    <property type="evidence" value="ECO:0007669"/>
    <property type="project" value="UniProtKB-KW"/>
</dbReference>
<sequence length="560" mass="63114">MNTKHLAFWPRITKSLTVPETTLYDNLLVSAKRYPNKPAIHYYGASFTYKELLQEVDALAGYLENKLNVKQGDRIALFMQNSPQYMVAFYAILRARAVVVPINPMNTQNELEFYIKDCDVKTAIVGQELYKNIAPHQNHTSLQNLIIAAYSDYIPTDETNPTLPAEVTAPRHIFNQENHYLWKEAIDANLNPSTYSGEPDDMAVLPYTSGTTGMPKGCIHTNRTVQANVVSAYHWSATTSDSVHLATLPFFHVTGMLHSMHAPLFGGAALVILTRWNRDFAAKYIEEYKCTHWVNISTMVIDFLANPKLKDYDISSLLSISGGGAPLPEAVGEKLNQLTGIKFVEGYGLSETISHTHFNPPERPKLQCLGIPSFDTDARIVDPTTLKELGIGEIGEIVVNGPQVFQGYYNRPEETVQSFFEMDGKKFFRTGDIGRIDEEGYFFIVDRVKRMINASGFKVWPTEVESLLYKHPAVQQACVVGVPDEKRGETVKAFVILHADSVGKVTEDELIEWAKGQMAAYKYPRFVEFKDQFPTTASGKILWRKLQEDEWNKMKVGENS</sequence>
<reference evidence="3 4" key="1">
    <citation type="submission" date="2024-08" db="EMBL/GenBank/DDBJ databases">
        <title>Two novel Cytobacillus novel species.</title>
        <authorList>
            <person name="Liu G."/>
        </authorList>
    </citation>
    <scope>NUCLEOTIDE SEQUENCE [LARGE SCALE GENOMIC DNA]</scope>
    <source>
        <strain evidence="3 4">FJAT-54145</strain>
    </source>
</reference>
<comment type="caution">
    <text evidence="3">The sequence shown here is derived from an EMBL/GenBank/DDBJ whole genome shotgun (WGS) entry which is preliminary data.</text>
</comment>
<dbReference type="RefSeq" id="WP_389359594.1">
    <property type="nucleotide sequence ID" value="NZ_JBIACK010000002.1"/>
</dbReference>